<dbReference type="GO" id="GO:0012505">
    <property type="term" value="C:endomembrane system"/>
    <property type="evidence" value="ECO:0007669"/>
    <property type="project" value="TreeGrafter"/>
</dbReference>
<keyword evidence="5" id="KW-0175">Coiled coil</keyword>
<comment type="caution">
    <text evidence="8">The sequence shown here is derived from an EMBL/GenBank/DDBJ whole genome shotgun (WGS) entry which is preliminary data.</text>
</comment>
<dbReference type="CDD" id="cd00179">
    <property type="entry name" value="SynN"/>
    <property type="match status" value="1"/>
</dbReference>
<proteinExistence type="inferred from homology"/>
<dbReference type="InterPro" id="IPR045242">
    <property type="entry name" value="Syntaxin"/>
</dbReference>
<dbReference type="InterPro" id="IPR014729">
    <property type="entry name" value="Rossmann-like_a/b/a_fold"/>
</dbReference>
<dbReference type="GO" id="GO:0005886">
    <property type="term" value="C:plasma membrane"/>
    <property type="evidence" value="ECO:0007669"/>
    <property type="project" value="TreeGrafter"/>
</dbReference>
<keyword evidence="9" id="KW-1185">Reference proteome</keyword>
<dbReference type="GO" id="GO:0031201">
    <property type="term" value="C:SNARE complex"/>
    <property type="evidence" value="ECO:0007669"/>
    <property type="project" value="TreeGrafter"/>
</dbReference>
<dbReference type="GO" id="GO:0048278">
    <property type="term" value="P:vesicle docking"/>
    <property type="evidence" value="ECO:0007669"/>
    <property type="project" value="TreeGrafter"/>
</dbReference>
<dbReference type="InterPro" id="IPR006011">
    <property type="entry name" value="Syntaxin_N"/>
</dbReference>
<evidence type="ECO:0000256" key="1">
    <source>
        <dbReference type="ARBA" id="ARBA00009063"/>
    </source>
</evidence>
<dbReference type="Pfam" id="PF05739">
    <property type="entry name" value="SNARE"/>
    <property type="match status" value="1"/>
</dbReference>
<keyword evidence="6" id="KW-0812">Transmembrane</keyword>
<keyword evidence="3" id="KW-0653">Protein transport</keyword>
<dbReference type="AlphaFoldDB" id="A0A444WRU0"/>
<evidence type="ECO:0000256" key="6">
    <source>
        <dbReference type="SAM" id="Phobius"/>
    </source>
</evidence>
<feature type="domain" description="T-SNARE coiled-coil homology" evidence="7">
    <location>
        <begin position="301"/>
        <end position="363"/>
    </location>
</feature>
<evidence type="ECO:0000313" key="9">
    <source>
        <dbReference type="Proteomes" id="UP000289738"/>
    </source>
</evidence>
<keyword evidence="6" id="KW-1133">Transmembrane helix</keyword>
<dbReference type="SMART" id="SM00397">
    <property type="entry name" value="t_SNARE"/>
    <property type="match status" value="1"/>
</dbReference>
<keyword evidence="2" id="KW-0813">Transport</keyword>
<dbReference type="GO" id="GO:0006906">
    <property type="term" value="P:vesicle fusion"/>
    <property type="evidence" value="ECO:0007669"/>
    <property type="project" value="TreeGrafter"/>
</dbReference>
<reference evidence="8 9" key="1">
    <citation type="submission" date="2019-01" db="EMBL/GenBank/DDBJ databases">
        <title>Sequencing of cultivated peanut Arachis hypogaea provides insights into genome evolution and oil improvement.</title>
        <authorList>
            <person name="Chen X."/>
        </authorList>
    </citation>
    <scope>NUCLEOTIDE SEQUENCE [LARGE SCALE GENOMIC DNA]</scope>
    <source>
        <strain evidence="9">cv. Fuhuasheng</strain>
        <tissue evidence="8">Leaves</tissue>
    </source>
</reference>
<gene>
    <name evidence="8" type="ORF">Ahy_Scaffold1g106746</name>
</gene>
<dbReference type="GO" id="GO:0000149">
    <property type="term" value="F:SNARE binding"/>
    <property type="evidence" value="ECO:0007669"/>
    <property type="project" value="TreeGrafter"/>
</dbReference>
<dbReference type="Gene3D" id="1.20.5.110">
    <property type="match status" value="1"/>
</dbReference>
<organism evidence="8 9">
    <name type="scientific">Arachis hypogaea</name>
    <name type="common">Peanut</name>
    <dbReference type="NCBI Taxonomy" id="3818"/>
    <lineage>
        <taxon>Eukaryota</taxon>
        <taxon>Viridiplantae</taxon>
        <taxon>Streptophyta</taxon>
        <taxon>Embryophyta</taxon>
        <taxon>Tracheophyta</taxon>
        <taxon>Spermatophyta</taxon>
        <taxon>Magnoliopsida</taxon>
        <taxon>eudicotyledons</taxon>
        <taxon>Gunneridae</taxon>
        <taxon>Pentapetalae</taxon>
        <taxon>rosids</taxon>
        <taxon>fabids</taxon>
        <taxon>Fabales</taxon>
        <taxon>Fabaceae</taxon>
        <taxon>Papilionoideae</taxon>
        <taxon>50 kb inversion clade</taxon>
        <taxon>dalbergioids sensu lato</taxon>
        <taxon>Dalbergieae</taxon>
        <taxon>Pterocarpus clade</taxon>
        <taxon>Arachis</taxon>
    </lineage>
</organism>
<dbReference type="PROSITE" id="PS50192">
    <property type="entry name" value="T_SNARE"/>
    <property type="match status" value="1"/>
</dbReference>
<feature type="transmembrane region" description="Helical" evidence="6">
    <location>
        <begin position="373"/>
        <end position="393"/>
    </location>
</feature>
<dbReference type="CDD" id="cd15848">
    <property type="entry name" value="SNARE_syntaxin1-like"/>
    <property type="match status" value="1"/>
</dbReference>
<dbReference type="InterPro" id="IPR010989">
    <property type="entry name" value="SNARE"/>
</dbReference>
<dbReference type="FunFam" id="1.20.5.110:FF:000008">
    <property type="entry name" value="Syntaxin 132"/>
    <property type="match status" value="1"/>
</dbReference>
<accession>A0A444WRU0</accession>
<evidence type="ECO:0000256" key="4">
    <source>
        <dbReference type="ARBA" id="ARBA00022990"/>
    </source>
</evidence>
<protein>
    <recommendedName>
        <fullName evidence="7">t-SNARE coiled-coil homology domain-containing protein</fullName>
    </recommendedName>
</protein>
<keyword evidence="6" id="KW-0472">Membrane</keyword>
<name>A0A444WRU0_ARAHY</name>
<dbReference type="Proteomes" id="UP000289738">
    <property type="component" value="Unassembled WGS sequence"/>
</dbReference>
<sequence>MQSIKPELEVQAVPITDPYGPSIVDADLEAVVVSKETVPGGLAVNRKRAERGLSQLKIEVVDLVSGGSGEVKLSSSMLRKLEAEKVNQQSTISQTMNDLMTKSFLSYVELKKQVMKDLENERDIEAGQLNPTQLEDPNLTQFFQEVDAIKVEMEEITNLLFDLQQLNEEAKSTHSAKVLRGLRDRMESDMVAVLRKAKIIKARLEVLDQSNIANRTLSESYKEGTPIDRTRSSVTNGLRVKLRDMMNEFQSLRDKILSDYKEDLKRRYYSATGEVPSEEVMDKMISGSLKVEFLAGKTDADMGNQVRHEAVMDIQRSLNKLHQVFLDMAILVETQGEKLDNIEDNMASAGNYIHGGTNSLYYANQMKKKNHKWWCWVCAVGLIVLLVCFIAMLTS</sequence>
<evidence type="ECO:0000259" key="7">
    <source>
        <dbReference type="PROSITE" id="PS50192"/>
    </source>
</evidence>
<evidence type="ECO:0000313" key="8">
    <source>
        <dbReference type="EMBL" id="RYQ80156.1"/>
    </source>
</evidence>
<dbReference type="SMART" id="SM00503">
    <property type="entry name" value="SynN"/>
    <property type="match status" value="1"/>
</dbReference>
<evidence type="ECO:0000256" key="3">
    <source>
        <dbReference type="ARBA" id="ARBA00022927"/>
    </source>
</evidence>
<dbReference type="Pfam" id="PF00804">
    <property type="entry name" value="Syntaxin"/>
    <property type="match status" value="1"/>
</dbReference>
<dbReference type="Gene3D" id="3.40.50.620">
    <property type="entry name" value="HUPs"/>
    <property type="match status" value="1"/>
</dbReference>
<dbReference type="GO" id="GO:0006886">
    <property type="term" value="P:intracellular protein transport"/>
    <property type="evidence" value="ECO:0007669"/>
    <property type="project" value="TreeGrafter"/>
</dbReference>
<dbReference type="GO" id="GO:0006887">
    <property type="term" value="P:exocytosis"/>
    <property type="evidence" value="ECO:0007669"/>
    <property type="project" value="TreeGrafter"/>
</dbReference>
<dbReference type="EMBL" id="SDMP01000021">
    <property type="protein sequence ID" value="RYQ80156.1"/>
    <property type="molecule type" value="Genomic_DNA"/>
</dbReference>
<keyword evidence="4" id="KW-0007">Acetylation</keyword>
<dbReference type="SUPFAM" id="SSF47661">
    <property type="entry name" value="t-snare proteins"/>
    <property type="match status" value="1"/>
</dbReference>
<dbReference type="PANTHER" id="PTHR19957:SF123">
    <property type="entry name" value="SYNTAXIN-112"/>
    <property type="match status" value="1"/>
</dbReference>
<dbReference type="GO" id="GO:0005484">
    <property type="term" value="F:SNAP receptor activity"/>
    <property type="evidence" value="ECO:0007669"/>
    <property type="project" value="TreeGrafter"/>
</dbReference>
<evidence type="ECO:0000256" key="5">
    <source>
        <dbReference type="ARBA" id="ARBA00023054"/>
    </source>
</evidence>
<dbReference type="FunFam" id="1.20.58.70:FF:000003">
    <property type="entry name" value="Qa-SNARE, Sso1/Syntaxin1-type, SYP12A-group"/>
    <property type="match status" value="1"/>
</dbReference>
<comment type="similarity">
    <text evidence="1">Belongs to the syntaxin family.</text>
</comment>
<dbReference type="PANTHER" id="PTHR19957">
    <property type="entry name" value="SYNTAXIN"/>
    <property type="match status" value="1"/>
</dbReference>
<dbReference type="Gene3D" id="1.20.58.70">
    <property type="match status" value="1"/>
</dbReference>
<dbReference type="InterPro" id="IPR000727">
    <property type="entry name" value="T_SNARE_dom"/>
</dbReference>
<evidence type="ECO:0000256" key="2">
    <source>
        <dbReference type="ARBA" id="ARBA00022448"/>
    </source>
</evidence>